<dbReference type="CDD" id="cd05660">
    <property type="entry name" value="M28_like_PA"/>
    <property type="match status" value="1"/>
</dbReference>
<keyword evidence="4" id="KW-0732">Signal</keyword>
<dbReference type="InterPro" id="IPR046450">
    <property type="entry name" value="PA_dom_sf"/>
</dbReference>
<dbReference type="Gene3D" id="3.50.30.30">
    <property type="match status" value="1"/>
</dbReference>
<dbReference type="PANTHER" id="PTHR12147:SF56">
    <property type="entry name" value="AMINOPEPTIDASE YDR415C-RELATED"/>
    <property type="match status" value="1"/>
</dbReference>
<protein>
    <submittedName>
        <fullName evidence="8">M28 family metallopeptidase</fullName>
    </submittedName>
</protein>
<dbReference type="PROSITE" id="PS51257">
    <property type="entry name" value="PROKAR_LIPOPROTEIN"/>
    <property type="match status" value="1"/>
</dbReference>
<evidence type="ECO:0000259" key="7">
    <source>
        <dbReference type="Pfam" id="PF04389"/>
    </source>
</evidence>
<dbReference type="Pfam" id="PF04389">
    <property type="entry name" value="Peptidase_M28"/>
    <property type="match status" value="1"/>
</dbReference>
<evidence type="ECO:0000256" key="2">
    <source>
        <dbReference type="ARBA" id="ARBA00022670"/>
    </source>
</evidence>
<keyword evidence="1" id="KW-0031">Aminopeptidase</keyword>
<reference evidence="9" key="1">
    <citation type="journal article" date="2019" name="Int. J. Syst. Evol. Microbiol.">
        <title>The Global Catalogue of Microorganisms (GCM) 10K type strain sequencing project: providing services to taxonomists for standard genome sequencing and annotation.</title>
        <authorList>
            <consortium name="The Broad Institute Genomics Platform"/>
            <consortium name="The Broad Institute Genome Sequencing Center for Infectious Disease"/>
            <person name="Wu L."/>
            <person name="Ma J."/>
        </authorList>
    </citation>
    <scope>NUCLEOTIDE SEQUENCE [LARGE SCALE GENOMIC DNA]</scope>
    <source>
        <strain evidence="9">KCTC 52232</strain>
    </source>
</reference>
<evidence type="ECO:0000256" key="4">
    <source>
        <dbReference type="ARBA" id="ARBA00022729"/>
    </source>
</evidence>
<evidence type="ECO:0000256" key="1">
    <source>
        <dbReference type="ARBA" id="ARBA00022438"/>
    </source>
</evidence>
<evidence type="ECO:0000256" key="5">
    <source>
        <dbReference type="ARBA" id="ARBA00022801"/>
    </source>
</evidence>
<keyword evidence="6" id="KW-0862">Zinc</keyword>
<keyword evidence="9" id="KW-1185">Reference proteome</keyword>
<name>A0ABW5XMA8_9SPHI</name>
<comment type="caution">
    <text evidence="8">The sequence shown here is derived from an EMBL/GenBank/DDBJ whole genome shotgun (WGS) entry which is preliminary data.</text>
</comment>
<dbReference type="Proteomes" id="UP001597601">
    <property type="component" value="Unassembled WGS sequence"/>
</dbReference>
<evidence type="ECO:0000256" key="6">
    <source>
        <dbReference type="ARBA" id="ARBA00022833"/>
    </source>
</evidence>
<dbReference type="SUPFAM" id="SSF53187">
    <property type="entry name" value="Zn-dependent exopeptidases"/>
    <property type="match status" value="1"/>
</dbReference>
<dbReference type="PANTHER" id="PTHR12147">
    <property type="entry name" value="METALLOPEPTIDASE M28 FAMILY MEMBER"/>
    <property type="match status" value="1"/>
</dbReference>
<sequence length="547" mass="59838">MAKFFQHLLLAGATLAVFSCNQSTTVDDQGGLAAISKDSLSAHIKILSSDEFKGRRPFTEGETKTVDFLQTAFKGIGLQPGNGDSYVQEVPLVEITPKSVTSMKVQSAKGSFELKAIEDYVVFTKRTDTVQTLNADDVVFAGFGVVAPEYNWNDYAGLDVKGKVVMVMVNDPGFETGDTTMFKGKAMTYYGRWTYKYEEAARQGAKACIVVHSTAAASYPFQVVQTSNGGVKLHLDLRASNPYLLAMQGWVTHNAAIKMLQAAGKDTSVLHTANNKGFKGFDMGLKVSATLQTKAVFNKSKNVIAKIPGSKRPDEYVIFSAHWDHLGVGKPDAKGDSIYNGALDNASGTAAIIEIARAFKAMKTPPERTIVFLSVTAEEQGLLGSAYYGENPVYPADKTVANINIDGINFYGKTKDAAIYGSGQSELEDYLVDELKKSGRYLAPEAHPEAGLYYRSDHFSFAKVGVPSITIDGGNEVIGKEKGYGQKMGDDYTAKRYHQPADEYDATWNLEGAIQDIGMIFHIGKRIAFETKFPQWRETSEFKKLRK</sequence>
<evidence type="ECO:0000256" key="3">
    <source>
        <dbReference type="ARBA" id="ARBA00022723"/>
    </source>
</evidence>
<dbReference type="RefSeq" id="WP_377122658.1">
    <property type="nucleotide sequence ID" value="NZ_JBHUON010000001.1"/>
</dbReference>
<evidence type="ECO:0000313" key="9">
    <source>
        <dbReference type="Proteomes" id="UP001597601"/>
    </source>
</evidence>
<keyword evidence="5" id="KW-0378">Hydrolase</keyword>
<evidence type="ECO:0000313" key="8">
    <source>
        <dbReference type="EMBL" id="MFD2863297.1"/>
    </source>
</evidence>
<accession>A0ABW5XMA8</accession>
<dbReference type="InterPro" id="IPR007484">
    <property type="entry name" value="Peptidase_M28"/>
</dbReference>
<dbReference type="Gene3D" id="3.40.630.10">
    <property type="entry name" value="Zn peptidases"/>
    <property type="match status" value="1"/>
</dbReference>
<feature type="domain" description="Peptidase M28" evidence="7">
    <location>
        <begin position="302"/>
        <end position="516"/>
    </location>
</feature>
<dbReference type="SUPFAM" id="SSF52025">
    <property type="entry name" value="PA domain"/>
    <property type="match status" value="1"/>
</dbReference>
<keyword evidence="3" id="KW-0479">Metal-binding</keyword>
<organism evidence="8 9">
    <name type="scientific">Mucilaginibacter antarcticus</name>
    <dbReference type="NCBI Taxonomy" id="1855725"/>
    <lineage>
        <taxon>Bacteria</taxon>
        <taxon>Pseudomonadati</taxon>
        <taxon>Bacteroidota</taxon>
        <taxon>Sphingobacteriia</taxon>
        <taxon>Sphingobacteriales</taxon>
        <taxon>Sphingobacteriaceae</taxon>
        <taxon>Mucilaginibacter</taxon>
    </lineage>
</organism>
<proteinExistence type="predicted"/>
<gene>
    <name evidence="8" type="ORF">ACFSYC_01240</name>
</gene>
<keyword evidence="2" id="KW-0645">Protease</keyword>
<dbReference type="InterPro" id="IPR045175">
    <property type="entry name" value="M28_fam"/>
</dbReference>
<dbReference type="EMBL" id="JBHUON010000001">
    <property type="protein sequence ID" value="MFD2863297.1"/>
    <property type="molecule type" value="Genomic_DNA"/>
</dbReference>